<dbReference type="KEGG" id="pbor:BSF38_05721"/>
<proteinExistence type="predicted"/>
<dbReference type="InterPro" id="IPR028098">
    <property type="entry name" value="Glyco_trans_4-like_N"/>
</dbReference>
<dbReference type="Pfam" id="PF13439">
    <property type="entry name" value="Glyco_transf_4"/>
    <property type="match status" value="1"/>
</dbReference>
<dbReference type="Gene3D" id="3.40.50.2000">
    <property type="entry name" value="Glycogen Phosphorylase B"/>
    <property type="match status" value="2"/>
</dbReference>
<organism evidence="3 4">
    <name type="scientific">Paludisphaera borealis</name>
    <dbReference type="NCBI Taxonomy" id="1387353"/>
    <lineage>
        <taxon>Bacteria</taxon>
        <taxon>Pseudomonadati</taxon>
        <taxon>Planctomycetota</taxon>
        <taxon>Planctomycetia</taxon>
        <taxon>Isosphaerales</taxon>
        <taxon>Isosphaeraceae</taxon>
        <taxon>Paludisphaera</taxon>
    </lineage>
</organism>
<name>A0A1U7CZ31_9BACT</name>
<dbReference type="InterPro" id="IPR001296">
    <property type="entry name" value="Glyco_trans_1"/>
</dbReference>
<dbReference type="AlphaFoldDB" id="A0A1U7CZ31"/>
<feature type="domain" description="Glycosyltransferase subfamily 4-like N-terminal" evidence="2">
    <location>
        <begin position="32"/>
        <end position="186"/>
    </location>
</feature>
<dbReference type="RefSeq" id="WP_076350400.1">
    <property type="nucleotide sequence ID" value="NZ_CP019082.1"/>
</dbReference>
<keyword evidence="4" id="KW-1185">Reference proteome</keyword>
<evidence type="ECO:0000259" key="1">
    <source>
        <dbReference type="Pfam" id="PF00534"/>
    </source>
</evidence>
<evidence type="ECO:0000259" key="2">
    <source>
        <dbReference type="Pfam" id="PF13439"/>
    </source>
</evidence>
<dbReference type="PANTHER" id="PTHR12526:SF636">
    <property type="entry name" value="BLL3647 PROTEIN"/>
    <property type="match status" value="1"/>
</dbReference>
<feature type="domain" description="Glycosyl transferase family 1" evidence="1">
    <location>
        <begin position="200"/>
        <end position="364"/>
    </location>
</feature>
<dbReference type="GO" id="GO:0016757">
    <property type="term" value="F:glycosyltransferase activity"/>
    <property type="evidence" value="ECO:0007669"/>
    <property type="project" value="InterPro"/>
</dbReference>
<dbReference type="EMBL" id="CP019082">
    <property type="protein sequence ID" value="APW64129.1"/>
    <property type="molecule type" value="Genomic_DNA"/>
</dbReference>
<gene>
    <name evidence="3" type="ORF">BSF38_05721</name>
</gene>
<dbReference type="Proteomes" id="UP000186309">
    <property type="component" value="Chromosome"/>
</dbReference>
<dbReference type="SUPFAM" id="SSF53756">
    <property type="entry name" value="UDP-Glycosyltransferase/glycogen phosphorylase"/>
    <property type="match status" value="1"/>
</dbReference>
<accession>A0A1U7CZ31</accession>
<protein>
    <submittedName>
        <fullName evidence="3">GT4 family glycosyltransferase</fullName>
    </submittedName>
</protein>
<dbReference type="STRING" id="1387353.BSF38_05721"/>
<keyword evidence="3" id="KW-0808">Transferase</keyword>
<evidence type="ECO:0000313" key="3">
    <source>
        <dbReference type="EMBL" id="APW64129.1"/>
    </source>
</evidence>
<dbReference type="Pfam" id="PF00534">
    <property type="entry name" value="Glycos_transf_1"/>
    <property type="match status" value="1"/>
</dbReference>
<reference evidence="4" key="1">
    <citation type="submission" date="2016-12" db="EMBL/GenBank/DDBJ databases">
        <title>Comparative genomics of four Isosphaeraceae planctomycetes: a common pool of plasmids and glycoside hydrolase genes.</title>
        <authorList>
            <person name="Ivanova A."/>
        </authorList>
    </citation>
    <scope>NUCLEOTIDE SEQUENCE [LARGE SCALE GENOMIC DNA]</scope>
    <source>
        <strain evidence="4">PX4</strain>
    </source>
</reference>
<sequence length="397" mass="42838">MQSLTRRLESARLGPRPAHPVPIALAITDLDVGGAERALVNLALRLDRRRWAPVVIGLSGDGALAEPVRTAGIPCECLGLDRRRPLRGVARLASVLRRYRPVLVQSFMFHANLAVRLASPWAGRPWVVGGLRVAEREKRWHLTLDRLTSRLASGSVCVSEGVARFSREVGGLDPDRLTVIPNGIDPAPFDAASTTSISISRASLGVPDHAFLALTVGRLDTQKGLPDLLSAAEQVASARANWRLAIVGDGPHREWLAEQLATRPRLADRVQWLGQRTDVPGLMRSADLLVHPALWEGMPNVVLEGMAAGLPVVATAVEGSEDLVAPGRTGWLVPPRDPSRLARAIIEAVDDPEHARALGREGRARVEAEFSIARAVARYEALWSGLLGYEAVAPADD</sequence>
<dbReference type="OrthoDB" id="9804196at2"/>
<dbReference type="PANTHER" id="PTHR12526">
    <property type="entry name" value="GLYCOSYLTRANSFERASE"/>
    <property type="match status" value="1"/>
</dbReference>
<evidence type="ECO:0000313" key="4">
    <source>
        <dbReference type="Proteomes" id="UP000186309"/>
    </source>
</evidence>